<gene>
    <name evidence="4" type="ORF">FGO68_gene4485</name>
</gene>
<comment type="caution">
    <text evidence="4">The sequence shown here is derived from an EMBL/GenBank/DDBJ whole genome shotgun (WGS) entry which is preliminary data.</text>
</comment>
<evidence type="ECO:0000256" key="2">
    <source>
        <dbReference type="ARBA" id="ARBA00022980"/>
    </source>
</evidence>
<dbReference type="SUPFAM" id="SSF52161">
    <property type="entry name" value="Ribosomal protein L13"/>
    <property type="match status" value="1"/>
</dbReference>
<name>A0A8J8NHJ3_HALGN</name>
<dbReference type="PANTHER" id="PTHR11545">
    <property type="entry name" value="RIBOSOMAL PROTEIN L13"/>
    <property type="match status" value="1"/>
</dbReference>
<dbReference type="OrthoDB" id="1882297at2759"/>
<keyword evidence="5" id="KW-1185">Reference proteome</keyword>
<evidence type="ECO:0000313" key="5">
    <source>
        <dbReference type="Proteomes" id="UP000785679"/>
    </source>
</evidence>
<dbReference type="CDD" id="cd00392">
    <property type="entry name" value="Ribosomal_L13"/>
    <property type="match status" value="1"/>
</dbReference>
<dbReference type="NCBIfam" id="TIGR01077">
    <property type="entry name" value="L13_A_E"/>
    <property type="match status" value="1"/>
</dbReference>
<evidence type="ECO:0000256" key="1">
    <source>
        <dbReference type="ARBA" id="ARBA00006227"/>
    </source>
</evidence>
<sequence>MFEKEVVIDGRGHLVGRLASKVAKELLNGQRIVVVRCELLNKSGSLFRNKLKFQEFLSKTRNTNPRKGHIHFRTPSRIFWRTVRGMLPHKTPRGSAALGRLKVFDGIPFPYDMKKRLVVPDASPSSVSEEPLGLQTPTSAFVTVRAFPQGLSDSLIPSKTSQPTLIMSFSQSYTLLFSLLYIIIPFIQYESYRSSYIYLLRRYQNVNSYLLLYQSHFKTTSLLHLQISPFCSKGTTSLHTQQTSSFAQPLLLNGPGPHYYRQKPVPNPRGSENRQETH</sequence>
<dbReference type="EMBL" id="RRYP01017051">
    <property type="protein sequence ID" value="TNV74395.1"/>
    <property type="molecule type" value="Genomic_DNA"/>
</dbReference>
<dbReference type="GO" id="GO:0003729">
    <property type="term" value="F:mRNA binding"/>
    <property type="evidence" value="ECO:0007669"/>
    <property type="project" value="TreeGrafter"/>
</dbReference>
<proteinExistence type="inferred from homology"/>
<evidence type="ECO:0000256" key="3">
    <source>
        <dbReference type="ARBA" id="ARBA00023274"/>
    </source>
</evidence>
<dbReference type="InterPro" id="IPR005822">
    <property type="entry name" value="Ribosomal_uL13"/>
</dbReference>
<dbReference type="Pfam" id="PF00572">
    <property type="entry name" value="Ribosomal_L13"/>
    <property type="match status" value="1"/>
</dbReference>
<evidence type="ECO:0000313" key="4">
    <source>
        <dbReference type="EMBL" id="TNV74395.1"/>
    </source>
</evidence>
<accession>A0A8J8NHJ3</accession>
<dbReference type="InterPro" id="IPR036899">
    <property type="entry name" value="Ribosomal_uL13_sf"/>
</dbReference>
<dbReference type="FunFam" id="3.90.1180.10:FF:000002">
    <property type="entry name" value="60S ribosomal protein L16"/>
    <property type="match status" value="1"/>
</dbReference>
<dbReference type="GO" id="GO:0006412">
    <property type="term" value="P:translation"/>
    <property type="evidence" value="ECO:0007669"/>
    <property type="project" value="InterPro"/>
</dbReference>
<reference evidence="4" key="1">
    <citation type="submission" date="2019-06" db="EMBL/GenBank/DDBJ databases">
        <authorList>
            <person name="Zheng W."/>
        </authorList>
    </citation>
    <scope>NUCLEOTIDE SEQUENCE</scope>
    <source>
        <strain evidence="4">QDHG01</strain>
    </source>
</reference>
<evidence type="ECO:0008006" key="6">
    <source>
        <dbReference type="Google" id="ProtNLM"/>
    </source>
</evidence>
<dbReference type="Gene3D" id="3.90.1180.10">
    <property type="entry name" value="Ribosomal protein L13"/>
    <property type="match status" value="1"/>
</dbReference>
<dbReference type="GO" id="GO:0003735">
    <property type="term" value="F:structural constituent of ribosome"/>
    <property type="evidence" value="ECO:0007669"/>
    <property type="project" value="InterPro"/>
</dbReference>
<dbReference type="GO" id="GO:0022625">
    <property type="term" value="C:cytosolic large ribosomal subunit"/>
    <property type="evidence" value="ECO:0007669"/>
    <property type="project" value="TreeGrafter"/>
</dbReference>
<keyword evidence="3" id="KW-0687">Ribonucleoprotein</keyword>
<protein>
    <recommendedName>
        <fullName evidence="6">Ribosomal protein L13</fullName>
    </recommendedName>
</protein>
<dbReference type="InterPro" id="IPR005755">
    <property type="entry name" value="Ribosomal_uL13_euk/arc"/>
</dbReference>
<comment type="similarity">
    <text evidence="1">Belongs to the universal ribosomal protein uL13 family.</text>
</comment>
<dbReference type="AlphaFoldDB" id="A0A8J8NHJ3"/>
<dbReference type="HAMAP" id="MF_01366">
    <property type="entry name" value="Ribosomal_uL13"/>
    <property type="match status" value="1"/>
</dbReference>
<dbReference type="GO" id="GO:0017148">
    <property type="term" value="P:negative regulation of translation"/>
    <property type="evidence" value="ECO:0007669"/>
    <property type="project" value="TreeGrafter"/>
</dbReference>
<dbReference type="Proteomes" id="UP000785679">
    <property type="component" value="Unassembled WGS sequence"/>
</dbReference>
<keyword evidence="2" id="KW-0689">Ribosomal protein</keyword>
<dbReference type="PANTHER" id="PTHR11545:SF3">
    <property type="entry name" value="LARGE RIBOSOMAL SUBUNIT PROTEIN UL13"/>
    <property type="match status" value="1"/>
</dbReference>
<organism evidence="4 5">
    <name type="scientific">Halteria grandinella</name>
    <dbReference type="NCBI Taxonomy" id="5974"/>
    <lineage>
        <taxon>Eukaryota</taxon>
        <taxon>Sar</taxon>
        <taxon>Alveolata</taxon>
        <taxon>Ciliophora</taxon>
        <taxon>Intramacronucleata</taxon>
        <taxon>Spirotrichea</taxon>
        <taxon>Stichotrichia</taxon>
        <taxon>Sporadotrichida</taxon>
        <taxon>Halteriidae</taxon>
        <taxon>Halteria</taxon>
    </lineage>
</organism>